<dbReference type="AlphaFoldDB" id="A0A0A9BQH5"/>
<proteinExistence type="predicted"/>
<reference evidence="2" key="1">
    <citation type="submission" date="2014-09" db="EMBL/GenBank/DDBJ databases">
        <authorList>
            <person name="Magalhaes I.L.F."/>
            <person name="Oliveira U."/>
            <person name="Santos F.R."/>
            <person name="Vidigal T.H.D.A."/>
            <person name="Brescovit A.D."/>
            <person name="Santos A.J."/>
        </authorList>
    </citation>
    <scope>NUCLEOTIDE SEQUENCE</scope>
    <source>
        <tissue evidence="2">Shoot tissue taken approximately 20 cm above the soil surface</tissue>
    </source>
</reference>
<organism evidence="2">
    <name type="scientific">Arundo donax</name>
    <name type="common">Giant reed</name>
    <name type="synonym">Donax arundinaceus</name>
    <dbReference type="NCBI Taxonomy" id="35708"/>
    <lineage>
        <taxon>Eukaryota</taxon>
        <taxon>Viridiplantae</taxon>
        <taxon>Streptophyta</taxon>
        <taxon>Embryophyta</taxon>
        <taxon>Tracheophyta</taxon>
        <taxon>Spermatophyta</taxon>
        <taxon>Magnoliopsida</taxon>
        <taxon>Liliopsida</taxon>
        <taxon>Poales</taxon>
        <taxon>Poaceae</taxon>
        <taxon>PACMAD clade</taxon>
        <taxon>Arundinoideae</taxon>
        <taxon>Arundineae</taxon>
        <taxon>Arundo</taxon>
    </lineage>
</organism>
<name>A0A0A9BQH5_ARUDO</name>
<protein>
    <submittedName>
        <fullName evidence="2">Uncharacterized protein</fullName>
    </submittedName>
</protein>
<dbReference type="EMBL" id="GBRH01236368">
    <property type="protein sequence ID" value="JAD61527.1"/>
    <property type="molecule type" value="Transcribed_RNA"/>
</dbReference>
<feature type="region of interest" description="Disordered" evidence="1">
    <location>
        <begin position="1"/>
        <end position="49"/>
    </location>
</feature>
<feature type="compositionally biased region" description="Basic and acidic residues" evidence="1">
    <location>
        <begin position="1"/>
        <end position="10"/>
    </location>
</feature>
<sequence>MCGEIGDARRRISVQSPNKGGSMALDPTGDGVRTQWRRGPRTRWGSGSG</sequence>
<evidence type="ECO:0000313" key="2">
    <source>
        <dbReference type="EMBL" id="JAD61527.1"/>
    </source>
</evidence>
<evidence type="ECO:0000256" key="1">
    <source>
        <dbReference type="SAM" id="MobiDB-lite"/>
    </source>
</evidence>
<reference evidence="2" key="2">
    <citation type="journal article" date="2015" name="Data Brief">
        <title>Shoot transcriptome of the giant reed, Arundo donax.</title>
        <authorList>
            <person name="Barrero R.A."/>
            <person name="Guerrero F.D."/>
            <person name="Moolhuijzen P."/>
            <person name="Goolsby J.A."/>
            <person name="Tidwell J."/>
            <person name="Bellgard S.E."/>
            <person name="Bellgard M.I."/>
        </authorList>
    </citation>
    <scope>NUCLEOTIDE SEQUENCE</scope>
    <source>
        <tissue evidence="2">Shoot tissue taken approximately 20 cm above the soil surface</tissue>
    </source>
</reference>
<accession>A0A0A9BQH5</accession>